<gene>
    <name evidence="2" type="ORF">CAMP_LOCUS18742</name>
</gene>
<evidence type="ECO:0000313" key="2">
    <source>
        <dbReference type="EMBL" id="CAI5456105.1"/>
    </source>
</evidence>
<dbReference type="AlphaFoldDB" id="A0A9P1J5M5"/>
<accession>A0A9P1J5M5</accession>
<sequence length="260" mass="29652">MSSSENNTLIRRNSRTGSMRKIIHSSIRKTRKIFGVQSIPEDTETQVQSPSDQPSSSTVEEITESLEVLSFERNSCIRLSRISTKTNVSVRSNVTDKIFTSLKTKSAPQCILVKYFPKEGRTHDHNSTLNSFERKRRSHQVFGFGHHAKEQLFCPLQASQIELAFRLSTKKDVIIKVQAPSGETSSYINPKTHEYTSFTPSNIGCGHGLWSIHVAIRRGCRFQHEFTKSINLVGQGVLFFELDNHLQLREVERLWLDCLN</sequence>
<dbReference type="OrthoDB" id="5777586at2759"/>
<comment type="caution">
    <text evidence="2">The sequence shown here is derived from an EMBL/GenBank/DDBJ whole genome shotgun (WGS) entry which is preliminary data.</text>
</comment>
<reference evidence="2" key="1">
    <citation type="submission" date="2022-11" db="EMBL/GenBank/DDBJ databases">
        <authorList>
            <person name="Kikuchi T."/>
        </authorList>
    </citation>
    <scope>NUCLEOTIDE SEQUENCE</scope>
    <source>
        <strain evidence="2">PS1010</strain>
    </source>
</reference>
<organism evidence="2 3">
    <name type="scientific">Caenorhabditis angaria</name>
    <dbReference type="NCBI Taxonomy" id="860376"/>
    <lineage>
        <taxon>Eukaryota</taxon>
        <taxon>Metazoa</taxon>
        <taxon>Ecdysozoa</taxon>
        <taxon>Nematoda</taxon>
        <taxon>Chromadorea</taxon>
        <taxon>Rhabditida</taxon>
        <taxon>Rhabditina</taxon>
        <taxon>Rhabditomorpha</taxon>
        <taxon>Rhabditoidea</taxon>
        <taxon>Rhabditidae</taxon>
        <taxon>Peloderinae</taxon>
        <taxon>Caenorhabditis</taxon>
    </lineage>
</organism>
<feature type="region of interest" description="Disordered" evidence="1">
    <location>
        <begin position="39"/>
        <end position="59"/>
    </location>
</feature>
<name>A0A9P1J5M5_9PELO</name>
<keyword evidence="3" id="KW-1185">Reference proteome</keyword>
<dbReference type="Proteomes" id="UP001152747">
    <property type="component" value="Unassembled WGS sequence"/>
</dbReference>
<protein>
    <submittedName>
        <fullName evidence="2">Uncharacterized protein</fullName>
    </submittedName>
</protein>
<dbReference type="EMBL" id="CANHGI010000006">
    <property type="protein sequence ID" value="CAI5456105.1"/>
    <property type="molecule type" value="Genomic_DNA"/>
</dbReference>
<evidence type="ECO:0000256" key="1">
    <source>
        <dbReference type="SAM" id="MobiDB-lite"/>
    </source>
</evidence>
<proteinExistence type="predicted"/>
<evidence type="ECO:0000313" key="3">
    <source>
        <dbReference type="Proteomes" id="UP001152747"/>
    </source>
</evidence>
<feature type="compositionally biased region" description="Low complexity" evidence="1">
    <location>
        <begin position="45"/>
        <end position="59"/>
    </location>
</feature>